<feature type="transmembrane region" description="Helical" evidence="7">
    <location>
        <begin position="37"/>
        <end position="61"/>
    </location>
</feature>
<evidence type="ECO:0000256" key="4">
    <source>
        <dbReference type="ARBA" id="ARBA00022692"/>
    </source>
</evidence>
<evidence type="ECO:0000313" key="8">
    <source>
        <dbReference type="EMBL" id="GAA4504538.1"/>
    </source>
</evidence>
<evidence type="ECO:0000256" key="6">
    <source>
        <dbReference type="ARBA" id="ARBA00023136"/>
    </source>
</evidence>
<reference evidence="9" key="1">
    <citation type="journal article" date="2019" name="Int. J. Syst. Evol. Microbiol.">
        <title>The Global Catalogue of Microorganisms (GCM) 10K type strain sequencing project: providing services to taxonomists for standard genome sequencing and annotation.</title>
        <authorList>
            <consortium name="The Broad Institute Genomics Platform"/>
            <consortium name="The Broad Institute Genome Sequencing Center for Infectious Disease"/>
            <person name="Wu L."/>
            <person name="Ma J."/>
        </authorList>
    </citation>
    <scope>NUCLEOTIDE SEQUENCE [LARGE SCALE GENOMIC DNA]</scope>
    <source>
        <strain evidence="9">JCM 32226</strain>
    </source>
</reference>
<protein>
    <submittedName>
        <fullName evidence="8">LysE family translocator</fullName>
    </submittedName>
</protein>
<keyword evidence="9" id="KW-1185">Reference proteome</keyword>
<comment type="similarity">
    <text evidence="2">Belongs to the Rht family.</text>
</comment>
<comment type="subcellular location">
    <subcellularLocation>
        <location evidence="1">Cell membrane</location>
        <topology evidence="1">Multi-pass membrane protein</topology>
    </subcellularLocation>
</comment>
<dbReference type="Pfam" id="PF01810">
    <property type="entry name" value="LysE"/>
    <property type="match status" value="1"/>
</dbReference>
<feature type="transmembrane region" description="Helical" evidence="7">
    <location>
        <begin position="142"/>
        <end position="166"/>
    </location>
</feature>
<keyword evidence="3" id="KW-1003">Cell membrane</keyword>
<sequence length="205" mass="21883">MISLEFLLTCLVVVLMPGTGVLFTVTTALFQGRRASLYAACGCTLGILPSLLASITGLAILFHTSALLFQAVKCLGVAYLLFLAWSMLRAGGPLALPSPSSPQAGLAILLKGFLLNILNPKLTLFFLAFLPQFLPPAAAHPTANMLVLGGVFMAMTWVIFLLYGLLATQVRQQVLHSQHLTTLVQRLCAASFAALGLKLALTEQR</sequence>
<evidence type="ECO:0000256" key="1">
    <source>
        <dbReference type="ARBA" id="ARBA00004651"/>
    </source>
</evidence>
<feature type="transmembrane region" description="Helical" evidence="7">
    <location>
        <begin position="67"/>
        <end position="88"/>
    </location>
</feature>
<evidence type="ECO:0000313" key="9">
    <source>
        <dbReference type="Proteomes" id="UP001501321"/>
    </source>
</evidence>
<proteinExistence type="inferred from homology"/>
<accession>A0ABP8QLI3</accession>
<evidence type="ECO:0000256" key="5">
    <source>
        <dbReference type="ARBA" id="ARBA00022989"/>
    </source>
</evidence>
<dbReference type="EMBL" id="BAABFC010000030">
    <property type="protein sequence ID" value="GAA4504538.1"/>
    <property type="molecule type" value="Genomic_DNA"/>
</dbReference>
<dbReference type="PIRSF" id="PIRSF006324">
    <property type="entry name" value="LeuE"/>
    <property type="match status" value="1"/>
</dbReference>
<dbReference type="PANTHER" id="PTHR30086">
    <property type="entry name" value="ARGININE EXPORTER PROTEIN ARGO"/>
    <property type="match status" value="1"/>
</dbReference>
<keyword evidence="6 7" id="KW-0472">Membrane</keyword>
<feature type="transmembrane region" description="Helical" evidence="7">
    <location>
        <begin position="108"/>
        <end position="130"/>
    </location>
</feature>
<evidence type="ECO:0000256" key="3">
    <source>
        <dbReference type="ARBA" id="ARBA00022475"/>
    </source>
</evidence>
<dbReference type="PANTHER" id="PTHR30086:SF14">
    <property type="entry name" value="HOMOSERINE_HOMOSERINE LACTONE EFFLUX PROTEIN"/>
    <property type="match status" value="1"/>
</dbReference>
<evidence type="ECO:0000256" key="7">
    <source>
        <dbReference type="SAM" id="Phobius"/>
    </source>
</evidence>
<gene>
    <name evidence="8" type="ORF">GCM10023095_32610</name>
</gene>
<dbReference type="InterPro" id="IPR001123">
    <property type="entry name" value="LeuE-type"/>
</dbReference>
<dbReference type="Proteomes" id="UP001501321">
    <property type="component" value="Unassembled WGS sequence"/>
</dbReference>
<evidence type="ECO:0000256" key="2">
    <source>
        <dbReference type="ARBA" id="ARBA00007928"/>
    </source>
</evidence>
<dbReference type="RefSeq" id="WP_345015077.1">
    <property type="nucleotide sequence ID" value="NZ_BAABFC010000030.1"/>
</dbReference>
<feature type="transmembrane region" description="Helical" evidence="7">
    <location>
        <begin position="6"/>
        <end position="30"/>
    </location>
</feature>
<keyword evidence="4 7" id="KW-0812">Transmembrane</keyword>
<organism evidence="8 9">
    <name type="scientific">Pseudaeromonas paramecii</name>
    <dbReference type="NCBI Taxonomy" id="2138166"/>
    <lineage>
        <taxon>Bacteria</taxon>
        <taxon>Pseudomonadati</taxon>
        <taxon>Pseudomonadota</taxon>
        <taxon>Gammaproteobacteria</taxon>
        <taxon>Aeromonadales</taxon>
        <taxon>Aeromonadaceae</taxon>
        <taxon>Pseudaeromonas</taxon>
    </lineage>
</organism>
<comment type="caution">
    <text evidence="8">The sequence shown here is derived from an EMBL/GenBank/DDBJ whole genome shotgun (WGS) entry which is preliminary data.</text>
</comment>
<keyword evidence="5 7" id="KW-1133">Transmembrane helix</keyword>
<name>A0ABP8QLI3_9GAMM</name>